<keyword evidence="2" id="KW-0808">Transferase</keyword>
<dbReference type="Proteomes" id="UP001595812">
    <property type="component" value="Unassembled WGS sequence"/>
</dbReference>
<accession>A0ABV8AKH6</accession>
<gene>
    <name evidence="3" type="ORF">ACFOSX_13450</name>
</gene>
<comment type="caution">
    <text evidence="3">The sequence shown here is derived from an EMBL/GenBank/DDBJ whole genome shotgun (WGS) entry which is preliminary data.</text>
</comment>
<evidence type="ECO:0000313" key="4">
    <source>
        <dbReference type="Proteomes" id="UP001595812"/>
    </source>
</evidence>
<evidence type="ECO:0000256" key="1">
    <source>
        <dbReference type="ARBA" id="ARBA00022676"/>
    </source>
</evidence>
<dbReference type="PANTHER" id="PTHR30160:SF7">
    <property type="entry name" value="ADP-HEPTOSE--LPS HEPTOSYLTRANSFERASE 2"/>
    <property type="match status" value="1"/>
</dbReference>
<dbReference type="PANTHER" id="PTHR30160">
    <property type="entry name" value="TETRAACYLDISACCHARIDE 4'-KINASE-RELATED"/>
    <property type="match status" value="1"/>
</dbReference>
<dbReference type="InterPro" id="IPR051199">
    <property type="entry name" value="LPS_LOS_Heptosyltrfase"/>
</dbReference>
<reference evidence="4" key="1">
    <citation type="journal article" date="2019" name="Int. J. Syst. Evol. Microbiol.">
        <title>The Global Catalogue of Microorganisms (GCM) 10K type strain sequencing project: providing services to taxonomists for standard genome sequencing and annotation.</title>
        <authorList>
            <consortium name="The Broad Institute Genomics Platform"/>
            <consortium name="The Broad Institute Genome Sequencing Center for Infectious Disease"/>
            <person name="Wu L."/>
            <person name="Ma J."/>
        </authorList>
    </citation>
    <scope>NUCLEOTIDE SEQUENCE [LARGE SCALE GENOMIC DNA]</scope>
    <source>
        <strain evidence="4">CECT 8979</strain>
    </source>
</reference>
<dbReference type="EMBL" id="JBHSAT010000023">
    <property type="protein sequence ID" value="MFC3878239.1"/>
    <property type="molecule type" value="Genomic_DNA"/>
</dbReference>
<dbReference type="InterPro" id="IPR002201">
    <property type="entry name" value="Glyco_trans_9"/>
</dbReference>
<organism evidence="3 4">
    <name type="scientific">Winogradskyella maritima</name>
    <dbReference type="NCBI Taxonomy" id="1517766"/>
    <lineage>
        <taxon>Bacteria</taxon>
        <taxon>Pseudomonadati</taxon>
        <taxon>Bacteroidota</taxon>
        <taxon>Flavobacteriia</taxon>
        <taxon>Flavobacteriales</taxon>
        <taxon>Flavobacteriaceae</taxon>
        <taxon>Winogradskyella</taxon>
    </lineage>
</organism>
<name>A0ABV8AKH6_9FLAO</name>
<sequence>MKKILIIQNKRIGDVLLSTVIADNIKKVYPKSQVDFLAYDYCTGVLDHHANIDNIISIAEKDLKGLGNLLKMARQIRKTKYDIIFDPYAKFQSRVLCLLSGAKQRIGSVKIGKSEKLGAYTHPVTLLEKATLNCGKSLEDRVHLVTSQFNIKDPIYKPKIHLEPLELSHDKVSKIDEPILVFGILGSNPKKSMPLDYVLNLVNYVTEHYKAKIVFNYAPYQKEQAKTLYERCERKDQILFDVYEENIRGFVQLMNASTLLVANEGGSVHIAKALNKPTFTIYSPYILRESWASFEDGKTHTSVHLLDHKPELFKTDRATRKNIEENPQLMYEEFKPELIIPELKAFLDYHLA</sequence>
<keyword evidence="4" id="KW-1185">Reference proteome</keyword>
<protein>
    <submittedName>
        <fullName evidence="3">Glycosyltransferase family 9 protein</fullName>
    </submittedName>
</protein>
<dbReference type="SUPFAM" id="SSF53756">
    <property type="entry name" value="UDP-Glycosyltransferase/glycogen phosphorylase"/>
    <property type="match status" value="1"/>
</dbReference>
<dbReference type="Pfam" id="PF01075">
    <property type="entry name" value="Glyco_transf_9"/>
    <property type="match status" value="1"/>
</dbReference>
<dbReference type="RefSeq" id="WP_386102217.1">
    <property type="nucleotide sequence ID" value="NZ_JBHSAT010000023.1"/>
</dbReference>
<evidence type="ECO:0000256" key="2">
    <source>
        <dbReference type="ARBA" id="ARBA00022679"/>
    </source>
</evidence>
<evidence type="ECO:0000313" key="3">
    <source>
        <dbReference type="EMBL" id="MFC3878239.1"/>
    </source>
</evidence>
<dbReference type="Gene3D" id="3.40.50.2000">
    <property type="entry name" value="Glycogen Phosphorylase B"/>
    <property type="match status" value="2"/>
</dbReference>
<keyword evidence="1" id="KW-0328">Glycosyltransferase</keyword>
<dbReference type="CDD" id="cd03789">
    <property type="entry name" value="GT9_LPS_heptosyltransferase"/>
    <property type="match status" value="1"/>
</dbReference>
<proteinExistence type="predicted"/>